<reference evidence="2" key="1">
    <citation type="journal article" date="2022" name="Mol. Ecol. Resour.">
        <title>The genomes of chicory, endive, great burdock and yacon provide insights into Asteraceae palaeo-polyploidization history and plant inulin production.</title>
        <authorList>
            <person name="Fan W."/>
            <person name="Wang S."/>
            <person name="Wang H."/>
            <person name="Wang A."/>
            <person name="Jiang F."/>
            <person name="Liu H."/>
            <person name="Zhao H."/>
            <person name="Xu D."/>
            <person name="Zhang Y."/>
        </authorList>
    </citation>
    <scope>NUCLEOTIDE SEQUENCE [LARGE SCALE GENOMIC DNA]</scope>
    <source>
        <strain evidence="2">cv. Yunnan</strain>
    </source>
</reference>
<evidence type="ECO:0000313" key="2">
    <source>
        <dbReference type="Proteomes" id="UP001056120"/>
    </source>
</evidence>
<name>A0ACB9A0A6_9ASTR</name>
<proteinExistence type="predicted"/>
<reference evidence="1 2" key="2">
    <citation type="journal article" date="2022" name="Mol. Ecol. Resour.">
        <title>The genomes of chicory, endive, great burdock and yacon provide insights into Asteraceae paleo-polyploidization history and plant inulin production.</title>
        <authorList>
            <person name="Fan W."/>
            <person name="Wang S."/>
            <person name="Wang H."/>
            <person name="Wang A."/>
            <person name="Jiang F."/>
            <person name="Liu H."/>
            <person name="Zhao H."/>
            <person name="Xu D."/>
            <person name="Zhang Y."/>
        </authorList>
    </citation>
    <scope>NUCLEOTIDE SEQUENCE [LARGE SCALE GENOMIC DNA]</scope>
    <source>
        <strain evidence="2">cv. Yunnan</strain>
        <tissue evidence="1">Leaves</tissue>
    </source>
</reference>
<protein>
    <submittedName>
        <fullName evidence="1">Uncharacterized protein</fullName>
    </submittedName>
</protein>
<sequence>MAQPSDAPLFPPFSVIGPQFIAPYPLEITVDKYPCRHLVITDSNHKIMLKVKPYDTTFHRQRILLDANDKPIAMLREKKLSAHKQWDAFRGQSKAGSDMIFSTKTEHVIQLKTHVNVMLANKSSNNDDCDLKIEGRWSKRNCTVHMRDSSTTIAQMHKPQTSKKMKSGEDKFMVTIQPNMDYAFVVSLFAIVDAMENPDKTEGSSGTVELAVNVVSAVLL</sequence>
<dbReference type="Proteomes" id="UP001056120">
    <property type="component" value="Linkage Group LG25"/>
</dbReference>
<accession>A0ACB9A0A6</accession>
<keyword evidence="2" id="KW-1185">Reference proteome</keyword>
<evidence type="ECO:0000313" key="1">
    <source>
        <dbReference type="EMBL" id="KAI3703340.1"/>
    </source>
</evidence>
<gene>
    <name evidence="1" type="ORF">L1987_73336</name>
</gene>
<organism evidence="1 2">
    <name type="scientific">Smallanthus sonchifolius</name>
    <dbReference type="NCBI Taxonomy" id="185202"/>
    <lineage>
        <taxon>Eukaryota</taxon>
        <taxon>Viridiplantae</taxon>
        <taxon>Streptophyta</taxon>
        <taxon>Embryophyta</taxon>
        <taxon>Tracheophyta</taxon>
        <taxon>Spermatophyta</taxon>
        <taxon>Magnoliopsida</taxon>
        <taxon>eudicotyledons</taxon>
        <taxon>Gunneridae</taxon>
        <taxon>Pentapetalae</taxon>
        <taxon>asterids</taxon>
        <taxon>campanulids</taxon>
        <taxon>Asterales</taxon>
        <taxon>Asteraceae</taxon>
        <taxon>Asteroideae</taxon>
        <taxon>Heliantheae alliance</taxon>
        <taxon>Millerieae</taxon>
        <taxon>Smallanthus</taxon>
    </lineage>
</organism>
<comment type="caution">
    <text evidence="1">The sequence shown here is derived from an EMBL/GenBank/DDBJ whole genome shotgun (WGS) entry which is preliminary data.</text>
</comment>
<dbReference type="EMBL" id="CM042042">
    <property type="protein sequence ID" value="KAI3703340.1"/>
    <property type="molecule type" value="Genomic_DNA"/>
</dbReference>